<organism evidence="1 2">
    <name type="scientific">Segatella copri</name>
    <dbReference type="NCBI Taxonomy" id="165179"/>
    <lineage>
        <taxon>Bacteria</taxon>
        <taxon>Pseudomonadati</taxon>
        <taxon>Bacteroidota</taxon>
        <taxon>Bacteroidia</taxon>
        <taxon>Bacteroidales</taxon>
        <taxon>Prevotellaceae</taxon>
        <taxon>Segatella</taxon>
    </lineage>
</organism>
<gene>
    <name evidence="1" type="ORF">F7D25_07795</name>
</gene>
<dbReference type="RefSeq" id="WP_153102965.1">
    <property type="nucleotide sequence ID" value="NZ_VZAH01000078.1"/>
</dbReference>
<comment type="caution">
    <text evidence="1">The sequence shown here is derived from an EMBL/GenBank/DDBJ whole genome shotgun (WGS) entry which is preliminary data.</text>
</comment>
<name>A0A6G1VNJ3_9BACT</name>
<proteinExistence type="predicted"/>
<protein>
    <submittedName>
        <fullName evidence="1">Uncharacterized protein</fullName>
    </submittedName>
</protein>
<reference evidence="1 2" key="1">
    <citation type="submission" date="2019-09" db="EMBL/GenBank/DDBJ databases">
        <title>Distinct polysaccharide growth profiles of human intestinal Prevotella copri isolates.</title>
        <authorList>
            <person name="Fehlner-Peach H."/>
            <person name="Magnabosco C."/>
            <person name="Raghavan V."/>
            <person name="Scher J.U."/>
            <person name="Tett A."/>
            <person name="Cox L.M."/>
            <person name="Gottsegen C."/>
            <person name="Watters A."/>
            <person name="Wiltshire- Gordon J.D."/>
            <person name="Segata N."/>
            <person name="Bonneau R."/>
            <person name="Littman D.R."/>
        </authorList>
    </citation>
    <scope>NUCLEOTIDE SEQUENCE [LARGE SCALE GENOMIC DNA]</scope>
    <source>
        <strain evidence="2">iAA917</strain>
    </source>
</reference>
<dbReference type="EMBL" id="VZAH01000078">
    <property type="protein sequence ID" value="MQP14313.1"/>
    <property type="molecule type" value="Genomic_DNA"/>
</dbReference>
<sequence length="490" mass="53636">MAFTENEETKLKAIIAAFDNAQQVDDLPQSDMSATDKIIEVFDKKSGKSEQMTIKNAVQLGQHPWCGRVWNLDNATPKAAAYVGSLELLRNLHEELGLGCYLVKNDHTRRKLDSKDHYKYATGEAAKLDGTEGHYQWGWGKEWYMVIKTVGRLHYEMVSPWPIQGEFNYKIPIGSISAAGFATIERSTGKLVSYINDGADYRGGNNDATLDNTNRTMLGKPATQQTTEYFRAAARKNGTGWLCTTMRHTAAIAVLFGVIFGTHHDQAAVNTAKDENGLFQGGLGTGVTQMPNWDTYNGYRPVIPMSAGIELGDSCGESSYEVKKDDGSVVYTAKIPSFFGYKNGFGNLWRMMDDEQVQCNEDTSVVHLVAPSIYGTWTIGKADGMVAYSKSETKGEGWVKELCMEHLENFPTKKGGTESTYWTSYFWNNSGATSGFRLCLRGAFANLGGQCGLSALSVSHAVSAADASCGAALCEAASEWSVEPTYYAAA</sequence>
<dbReference type="AlphaFoldDB" id="A0A6G1VNJ3"/>
<evidence type="ECO:0000313" key="2">
    <source>
        <dbReference type="Proteomes" id="UP000477980"/>
    </source>
</evidence>
<evidence type="ECO:0000313" key="1">
    <source>
        <dbReference type="EMBL" id="MQP14313.1"/>
    </source>
</evidence>
<dbReference type="Proteomes" id="UP000477980">
    <property type="component" value="Unassembled WGS sequence"/>
</dbReference>
<accession>A0A6G1VNJ3</accession>